<sequence length="337" mass="38129">MRFGTGVVIGKFLPPHRGHRLLIETAIGASEQVTVIVCGKPSDPIPAELRGVWLQEIHPTARVMVIDDRYDENDSQVWAENTMQWLGRAPDAVFTSESYGDRYAGFMGSVHVNVDQRRERVPISGTAVRSDPYANWEYLEPPVRGWFAKRVCVLGAESTGTTTLACDLARAFQTEWVEEYGREYSVTKMASGEAWRTDEFPVIAREQTRREDAAARRANRVLICDTNAFATALWHRRYVGGTNSELDSIAQQVRCDLYLLTGDEIPFVQDGLRDGEHIRHQMHGWFVEALDRQSVPWRLVQGSQAERLRQGRIQISSLFTDSSWMPGAAFPGTAWRL</sequence>
<name>B1ZNT7_OPITP</name>
<evidence type="ECO:0000313" key="3">
    <source>
        <dbReference type="Proteomes" id="UP000007013"/>
    </source>
</evidence>
<accession>B1ZNT7</accession>
<dbReference type="PANTHER" id="PTHR37512">
    <property type="entry name" value="TRIFUNCTIONAL NAD BIOSYNTHESIS/REGULATOR PROTEIN NADR"/>
    <property type="match status" value="1"/>
</dbReference>
<keyword evidence="3" id="KW-1185">Reference proteome</keyword>
<dbReference type="Proteomes" id="UP000007013">
    <property type="component" value="Chromosome"/>
</dbReference>
<dbReference type="KEGG" id="ote:Oter_2174"/>
<dbReference type="InterPro" id="IPR052735">
    <property type="entry name" value="NAD_biosynth-regulator"/>
</dbReference>
<reference evidence="2 3" key="1">
    <citation type="journal article" date="2011" name="J. Bacteriol.">
        <title>Genome sequence of the verrucomicrobium Opitutus terrae PB90-1, an abundant inhabitant of rice paddy soil ecosystems.</title>
        <authorList>
            <person name="van Passel M.W."/>
            <person name="Kant R."/>
            <person name="Palva A."/>
            <person name="Copeland A."/>
            <person name="Lucas S."/>
            <person name="Lapidus A."/>
            <person name="Glavina del Rio T."/>
            <person name="Pitluck S."/>
            <person name="Goltsman E."/>
            <person name="Clum A."/>
            <person name="Sun H."/>
            <person name="Schmutz J."/>
            <person name="Larimer F.W."/>
            <person name="Land M.L."/>
            <person name="Hauser L."/>
            <person name="Kyrpides N."/>
            <person name="Mikhailova N."/>
            <person name="Richardson P.P."/>
            <person name="Janssen P.H."/>
            <person name="de Vos W.M."/>
            <person name="Smidt H."/>
        </authorList>
    </citation>
    <scope>NUCLEOTIDE SEQUENCE [LARGE SCALE GENOMIC DNA]</scope>
    <source>
        <strain evidence="3">DSM 11246 / JCM 15787 / PB90-1</strain>
    </source>
</reference>
<dbReference type="eggNOG" id="COG3172">
    <property type="taxonomic scope" value="Bacteria"/>
</dbReference>
<protein>
    <submittedName>
        <fullName evidence="2">Putative transcriptional regulatory protein NadR (Probably AsnC-family)</fullName>
    </submittedName>
</protein>
<evidence type="ECO:0000313" key="2">
    <source>
        <dbReference type="EMBL" id="ACB75457.1"/>
    </source>
</evidence>
<dbReference type="InterPro" id="IPR038727">
    <property type="entry name" value="NadR/Ttd14_AAA_dom"/>
</dbReference>
<dbReference type="EMBL" id="CP001032">
    <property type="protein sequence ID" value="ACB75457.1"/>
    <property type="molecule type" value="Genomic_DNA"/>
</dbReference>
<proteinExistence type="predicted"/>
<dbReference type="OrthoDB" id="9802794at2"/>
<dbReference type="STRING" id="452637.Oter_2174"/>
<dbReference type="Pfam" id="PF13521">
    <property type="entry name" value="AAA_28"/>
    <property type="match status" value="1"/>
</dbReference>
<dbReference type="eggNOG" id="COG1056">
    <property type="taxonomic scope" value="Bacteria"/>
</dbReference>
<evidence type="ECO:0000259" key="1">
    <source>
        <dbReference type="Pfam" id="PF13521"/>
    </source>
</evidence>
<dbReference type="SUPFAM" id="SSF52374">
    <property type="entry name" value="Nucleotidylyl transferase"/>
    <property type="match status" value="1"/>
</dbReference>
<dbReference type="AlphaFoldDB" id="B1ZNT7"/>
<dbReference type="Gene3D" id="3.40.50.620">
    <property type="entry name" value="HUPs"/>
    <property type="match status" value="1"/>
</dbReference>
<organism evidence="2 3">
    <name type="scientific">Opitutus terrae (strain DSM 11246 / JCM 15787 / PB90-1)</name>
    <dbReference type="NCBI Taxonomy" id="452637"/>
    <lineage>
        <taxon>Bacteria</taxon>
        <taxon>Pseudomonadati</taxon>
        <taxon>Verrucomicrobiota</taxon>
        <taxon>Opitutia</taxon>
        <taxon>Opitutales</taxon>
        <taxon>Opitutaceae</taxon>
        <taxon>Opitutus</taxon>
    </lineage>
</organism>
<dbReference type="SUPFAM" id="SSF52540">
    <property type="entry name" value="P-loop containing nucleoside triphosphate hydrolases"/>
    <property type="match status" value="1"/>
</dbReference>
<dbReference type="PANTHER" id="PTHR37512:SF1">
    <property type="entry name" value="NADR_TTD14 AAA DOMAIN-CONTAINING PROTEIN"/>
    <property type="match status" value="1"/>
</dbReference>
<feature type="domain" description="NadR/Ttd14 AAA" evidence="1">
    <location>
        <begin position="150"/>
        <end position="307"/>
    </location>
</feature>
<dbReference type="HOGENOM" id="CLU_052648_0_0_0"/>
<dbReference type="InterPro" id="IPR027417">
    <property type="entry name" value="P-loop_NTPase"/>
</dbReference>
<dbReference type="InterPro" id="IPR014729">
    <property type="entry name" value="Rossmann-like_a/b/a_fold"/>
</dbReference>
<dbReference type="Gene3D" id="3.40.50.300">
    <property type="entry name" value="P-loop containing nucleotide triphosphate hydrolases"/>
    <property type="match status" value="1"/>
</dbReference>
<gene>
    <name evidence="2" type="ordered locus">Oter_2174</name>
</gene>
<dbReference type="RefSeq" id="WP_012374994.1">
    <property type="nucleotide sequence ID" value="NC_010571.1"/>
</dbReference>